<feature type="transmembrane region" description="Helical" evidence="5">
    <location>
        <begin position="205"/>
        <end position="224"/>
    </location>
</feature>
<keyword evidence="7" id="KW-1185">Reference proteome</keyword>
<dbReference type="PANTHER" id="PTHR16201:SF44">
    <property type="entry name" value="SEVEN TRANSMEMBRANE PROTEIN 1"/>
    <property type="match status" value="1"/>
</dbReference>
<dbReference type="Pfam" id="PF04193">
    <property type="entry name" value="PQ-loop"/>
    <property type="match status" value="2"/>
</dbReference>
<dbReference type="InterPro" id="IPR006603">
    <property type="entry name" value="PQ-loop_rpt"/>
</dbReference>
<evidence type="ECO:0000256" key="4">
    <source>
        <dbReference type="ARBA" id="ARBA00023136"/>
    </source>
</evidence>
<comment type="subcellular location">
    <subcellularLocation>
        <location evidence="1">Membrane</location>
        <topology evidence="1">Multi-pass membrane protein</topology>
    </subcellularLocation>
</comment>
<feature type="transmembrane region" description="Helical" evidence="5">
    <location>
        <begin position="168"/>
        <end position="184"/>
    </location>
</feature>
<dbReference type="PANTHER" id="PTHR16201">
    <property type="entry name" value="SEVEN TRANSMEMBRANE PROTEIN 1-RELATED"/>
    <property type="match status" value="1"/>
</dbReference>
<feature type="transmembrane region" description="Helical" evidence="5">
    <location>
        <begin position="128"/>
        <end position="148"/>
    </location>
</feature>
<name>A0ABN7UN98_GIGMA</name>
<proteinExistence type="predicted"/>
<reference evidence="6 7" key="1">
    <citation type="submission" date="2021-06" db="EMBL/GenBank/DDBJ databases">
        <authorList>
            <person name="Kallberg Y."/>
            <person name="Tangrot J."/>
            <person name="Rosling A."/>
        </authorList>
    </citation>
    <scope>NUCLEOTIDE SEQUENCE [LARGE SCALE GENOMIC DNA]</scope>
    <source>
        <strain evidence="6 7">120-4 pot B 10/14</strain>
    </source>
</reference>
<feature type="transmembrane region" description="Helical" evidence="5">
    <location>
        <begin position="13"/>
        <end position="31"/>
    </location>
</feature>
<evidence type="ECO:0000313" key="7">
    <source>
        <dbReference type="Proteomes" id="UP000789901"/>
    </source>
</evidence>
<evidence type="ECO:0000256" key="3">
    <source>
        <dbReference type="ARBA" id="ARBA00022989"/>
    </source>
</evidence>
<comment type="caution">
    <text evidence="6">The sequence shown here is derived from an EMBL/GenBank/DDBJ whole genome shotgun (WGS) entry which is preliminary data.</text>
</comment>
<keyword evidence="3 5" id="KW-1133">Transmembrane helix</keyword>
<dbReference type="InterPro" id="IPR051415">
    <property type="entry name" value="LAAT-1"/>
</dbReference>
<dbReference type="Gene3D" id="1.20.1280.290">
    <property type="match status" value="2"/>
</dbReference>
<sequence length="268" mass="30811">MQLHLNNAALSQITGYISIGCWMVVGFPQLYENHKRRSGDSVALTFIFTWLFGDLFNLIGAILQKLLLTVILIAIYHCAVDVAIILQTFYYRFTRTHHLDEEVAPLQPQQQARYTSQREVYRFRIKEFFEILGELFGVCVAGVVVYYVASIFQNNENSDEDDQMEMRLLPQIFGWISALLYLGARIPQIIRNHKLRSTEGLSLSMFCFSVLGNVTYCLSILIYSTKTKYILVNLPWLVGNGGTLLFDFSVGFKFLYTLYKALMALIFD</sequence>
<dbReference type="SMART" id="SM00679">
    <property type="entry name" value="CTNS"/>
    <property type="match status" value="2"/>
</dbReference>
<feature type="transmembrane region" description="Helical" evidence="5">
    <location>
        <begin position="69"/>
        <end position="91"/>
    </location>
</feature>
<dbReference type="Proteomes" id="UP000789901">
    <property type="component" value="Unassembled WGS sequence"/>
</dbReference>
<keyword evidence="2 5" id="KW-0812">Transmembrane</keyword>
<evidence type="ECO:0000256" key="1">
    <source>
        <dbReference type="ARBA" id="ARBA00004141"/>
    </source>
</evidence>
<feature type="transmembrane region" description="Helical" evidence="5">
    <location>
        <begin position="43"/>
        <end position="63"/>
    </location>
</feature>
<dbReference type="EMBL" id="CAJVQB010003832">
    <property type="protein sequence ID" value="CAG8619012.1"/>
    <property type="molecule type" value="Genomic_DNA"/>
</dbReference>
<protein>
    <submittedName>
        <fullName evidence="6">22999_t:CDS:1</fullName>
    </submittedName>
</protein>
<accession>A0ABN7UN98</accession>
<organism evidence="6 7">
    <name type="scientific">Gigaspora margarita</name>
    <dbReference type="NCBI Taxonomy" id="4874"/>
    <lineage>
        <taxon>Eukaryota</taxon>
        <taxon>Fungi</taxon>
        <taxon>Fungi incertae sedis</taxon>
        <taxon>Mucoromycota</taxon>
        <taxon>Glomeromycotina</taxon>
        <taxon>Glomeromycetes</taxon>
        <taxon>Diversisporales</taxon>
        <taxon>Gigasporaceae</taxon>
        <taxon>Gigaspora</taxon>
    </lineage>
</organism>
<feature type="transmembrane region" description="Helical" evidence="5">
    <location>
        <begin position="244"/>
        <end position="267"/>
    </location>
</feature>
<evidence type="ECO:0000256" key="2">
    <source>
        <dbReference type="ARBA" id="ARBA00022692"/>
    </source>
</evidence>
<evidence type="ECO:0000313" key="6">
    <source>
        <dbReference type="EMBL" id="CAG8619012.1"/>
    </source>
</evidence>
<evidence type="ECO:0000256" key="5">
    <source>
        <dbReference type="SAM" id="Phobius"/>
    </source>
</evidence>
<keyword evidence="4 5" id="KW-0472">Membrane</keyword>
<gene>
    <name evidence="6" type="ORF">GMARGA_LOCUS7745</name>
</gene>